<dbReference type="RefSeq" id="WP_146963324.1">
    <property type="nucleotide sequence ID" value="NZ_CP042467.1"/>
</dbReference>
<evidence type="ECO:0000313" key="3">
    <source>
        <dbReference type="EMBL" id="QED30014.1"/>
    </source>
</evidence>
<dbReference type="Proteomes" id="UP000321595">
    <property type="component" value="Chromosome"/>
</dbReference>
<dbReference type="GO" id="GO:0005524">
    <property type="term" value="F:ATP binding"/>
    <property type="evidence" value="ECO:0007669"/>
    <property type="project" value="UniProtKB-KW"/>
</dbReference>
<keyword evidence="4" id="KW-1185">Reference proteome</keyword>
<dbReference type="Gene3D" id="3.40.50.300">
    <property type="entry name" value="P-loop containing nucleotide triphosphate hydrolases"/>
    <property type="match status" value="1"/>
</dbReference>
<evidence type="ECO:0000313" key="4">
    <source>
        <dbReference type="Proteomes" id="UP000321595"/>
    </source>
</evidence>
<keyword evidence="3" id="KW-0067">ATP-binding</keyword>
<name>A0A5B8XX34_9DELT</name>
<evidence type="ECO:0000259" key="2">
    <source>
        <dbReference type="Pfam" id="PF13635"/>
    </source>
</evidence>
<keyword evidence="3" id="KW-0547">Nucleotide-binding</keyword>
<organism evidence="3 4">
    <name type="scientific">Microvenator marinus</name>
    <dbReference type="NCBI Taxonomy" id="2600177"/>
    <lineage>
        <taxon>Bacteria</taxon>
        <taxon>Deltaproteobacteria</taxon>
        <taxon>Bradymonadales</taxon>
        <taxon>Microvenatoraceae</taxon>
        <taxon>Microvenator</taxon>
    </lineage>
</organism>
<accession>A0A5B8XX34</accession>
<dbReference type="InterPro" id="IPR025420">
    <property type="entry name" value="DUF4143"/>
</dbReference>
<gene>
    <name evidence="3" type="ORF">FRD01_22820</name>
</gene>
<dbReference type="Pfam" id="PF13635">
    <property type="entry name" value="DUF4143"/>
    <property type="match status" value="1"/>
</dbReference>
<dbReference type="Pfam" id="PF13173">
    <property type="entry name" value="AAA_14"/>
    <property type="match status" value="1"/>
</dbReference>
<reference evidence="3 4" key="1">
    <citation type="submission" date="2019-08" db="EMBL/GenBank/DDBJ databases">
        <authorList>
            <person name="Liang Q."/>
        </authorList>
    </citation>
    <scope>NUCLEOTIDE SEQUENCE [LARGE SCALE GENOMIC DNA]</scope>
    <source>
        <strain evidence="3 4">V1718</strain>
    </source>
</reference>
<dbReference type="InterPro" id="IPR041682">
    <property type="entry name" value="AAA_14"/>
</dbReference>
<dbReference type="AlphaFoldDB" id="A0A5B8XX34"/>
<dbReference type="InterPro" id="IPR027417">
    <property type="entry name" value="P-loop_NTPase"/>
</dbReference>
<sequence>MFKRSLEPVVMEMLDAFRVVYLTGPRQCGKTTLARKIASSRNMQFINLDDRTTREAARVDPHGLVRSFKTPVVIDEFQYVPDLVRAIKEVSDTLAPNDRGRFLLTGSADIFKTAAVGEALPGHMARLELYPLSLSELNKSTGNAVDLLIDSPEQIAPSPPMHRKELAQIVLEGGYPEPRLHSKRAKRLWYQSYVEGRLLKDFETLHNARGDYVSKLQALVPYLSGRTGNLLKYASVANDLDLNDGLVRNYIEILELMFIFDRVPSWSKNTSKRQTSRMPKLHIVDTGLACHLLGLREPNQLLTSQFFGALYESLVFGELKKQSSWSEKPVELFHFRDKRQHEVDIVVEQDDGAIIGVEAKASATVSSEDFKGLKKLAEFSGKRFSAGFVVYTGERLLSFKQDGMLLWAVPFRALFSSN</sequence>
<dbReference type="SUPFAM" id="SSF52540">
    <property type="entry name" value="P-loop containing nucleoside triphosphate hydrolases"/>
    <property type="match status" value="1"/>
</dbReference>
<feature type="domain" description="AAA" evidence="1">
    <location>
        <begin position="18"/>
        <end position="137"/>
    </location>
</feature>
<dbReference type="EMBL" id="CP042467">
    <property type="protein sequence ID" value="QED30014.1"/>
    <property type="molecule type" value="Genomic_DNA"/>
</dbReference>
<dbReference type="PANTHER" id="PTHR43566">
    <property type="entry name" value="CONSERVED PROTEIN"/>
    <property type="match status" value="1"/>
</dbReference>
<feature type="domain" description="DUF4143" evidence="2">
    <location>
        <begin position="200"/>
        <end position="362"/>
    </location>
</feature>
<dbReference type="KEGG" id="bbae:FRD01_22820"/>
<protein>
    <submittedName>
        <fullName evidence="3">ATP-binding protein</fullName>
    </submittedName>
</protein>
<proteinExistence type="predicted"/>
<dbReference type="OrthoDB" id="9783412at2"/>
<evidence type="ECO:0000259" key="1">
    <source>
        <dbReference type="Pfam" id="PF13173"/>
    </source>
</evidence>
<dbReference type="PANTHER" id="PTHR43566:SF2">
    <property type="entry name" value="DUF4143 DOMAIN-CONTAINING PROTEIN"/>
    <property type="match status" value="1"/>
</dbReference>